<evidence type="ECO:0000256" key="2">
    <source>
        <dbReference type="SAM" id="Phobius"/>
    </source>
</evidence>
<protein>
    <recommendedName>
        <fullName evidence="5">DUF1190 domain-containing protein</fullName>
    </recommendedName>
</protein>
<accession>A0ABM9A172</accession>
<feature type="region of interest" description="Disordered" evidence="1">
    <location>
        <begin position="270"/>
        <end position="295"/>
    </location>
</feature>
<proteinExistence type="predicted"/>
<keyword evidence="2" id="KW-1133">Transmembrane helix</keyword>
<dbReference type="RefSeq" id="WP_237360463.1">
    <property type="nucleotide sequence ID" value="NZ_CAKLDM010000001.1"/>
</dbReference>
<reference evidence="3" key="1">
    <citation type="submission" date="2021-11" db="EMBL/GenBank/DDBJ databases">
        <authorList>
            <person name="Rodrigo-Torres L."/>
            <person name="Arahal R. D."/>
            <person name="Lucena T."/>
        </authorList>
    </citation>
    <scope>NUCLEOTIDE SEQUENCE</scope>
    <source>
        <strain evidence="3">CECT 7928</strain>
    </source>
</reference>
<gene>
    <name evidence="3" type="ORF">VMF7928_01100</name>
</gene>
<feature type="compositionally biased region" description="Low complexity" evidence="1">
    <location>
        <begin position="270"/>
        <end position="279"/>
    </location>
</feature>
<feature type="compositionally biased region" description="Gly residues" evidence="1">
    <location>
        <begin position="280"/>
        <end position="295"/>
    </location>
</feature>
<name>A0ABM9A172_9VIBR</name>
<feature type="transmembrane region" description="Helical" evidence="2">
    <location>
        <begin position="21"/>
        <end position="41"/>
    </location>
</feature>
<dbReference type="Proteomes" id="UP000838748">
    <property type="component" value="Unassembled WGS sequence"/>
</dbReference>
<evidence type="ECO:0000256" key="1">
    <source>
        <dbReference type="SAM" id="MobiDB-lite"/>
    </source>
</evidence>
<dbReference type="InterPro" id="IPR009576">
    <property type="entry name" value="Biofilm_formation_YgiB"/>
</dbReference>
<evidence type="ECO:0008006" key="5">
    <source>
        <dbReference type="Google" id="ProtNLM"/>
    </source>
</evidence>
<dbReference type="Pfam" id="PF06693">
    <property type="entry name" value="DUF1190"/>
    <property type="match status" value="1"/>
</dbReference>
<sequence length="295" mass="32963">MSKKNKLGRINLGRHRIGTGTTITCIIGGAFAVGVAYNLLYKNSHAYTSRQSCEKDYSKNECDTAFAKAEVTAKRTALKYMLEKECSRDFGSNSCVKRNDYWQPKIAGVVMYEKQLQVPFFVTSNPNSRLYGEAFLANGYSFAKSKDVDGYAFDIYRKKLTNYCSSKVDQLVVTRGCYDVKKSFKSSTGLFLDGLVEADYTDFVGYKAPVYNNNQYSDQDYYDDDSNNYHVSSGTAHISNDSHYHSSKTHHYSTKSHYSKTSYKQSSYHSTASVSTRSRGGFGSTGSSRGGFFGG</sequence>
<keyword evidence="4" id="KW-1185">Reference proteome</keyword>
<comment type="caution">
    <text evidence="3">The sequence shown here is derived from an EMBL/GenBank/DDBJ whole genome shotgun (WGS) entry which is preliminary data.</text>
</comment>
<organism evidence="3 4">
    <name type="scientific">Vibrio marisflavi CECT 7928</name>
    <dbReference type="NCBI Taxonomy" id="634439"/>
    <lineage>
        <taxon>Bacteria</taxon>
        <taxon>Pseudomonadati</taxon>
        <taxon>Pseudomonadota</taxon>
        <taxon>Gammaproteobacteria</taxon>
        <taxon>Vibrionales</taxon>
        <taxon>Vibrionaceae</taxon>
        <taxon>Vibrio</taxon>
    </lineage>
</organism>
<dbReference type="EMBL" id="CAKLDM010000001">
    <property type="protein sequence ID" value="CAH0537419.1"/>
    <property type="molecule type" value="Genomic_DNA"/>
</dbReference>
<evidence type="ECO:0000313" key="4">
    <source>
        <dbReference type="Proteomes" id="UP000838748"/>
    </source>
</evidence>
<evidence type="ECO:0000313" key="3">
    <source>
        <dbReference type="EMBL" id="CAH0537419.1"/>
    </source>
</evidence>
<keyword evidence="2" id="KW-0472">Membrane</keyword>
<keyword evidence="2" id="KW-0812">Transmembrane</keyword>